<gene>
    <name evidence="1" type="ORF">IEE83_05300</name>
</gene>
<proteinExistence type="predicted"/>
<evidence type="ECO:0000313" key="2">
    <source>
        <dbReference type="Proteomes" id="UP000634134"/>
    </source>
</evidence>
<dbReference type="RefSeq" id="WP_194119569.1">
    <property type="nucleotide sequence ID" value="NZ_JACYGY010000001.1"/>
</dbReference>
<comment type="caution">
    <text evidence="1">The sequence shown here is derived from an EMBL/GenBank/DDBJ whole genome shotgun (WGS) entry which is preliminary data.</text>
</comment>
<dbReference type="EMBL" id="JACYGY010000001">
    <property type="protein sequence ID" value="MBE9461294.1"/>
    <property type="molecule type" value="Genomic_DNA"/>
</dbReference>
<keyword evidence="2" id="KW-1185">Reference proteome</keyword>
<sequence length="109" mass="12457">MKTLYETVITLNTGRCVKIFVAENKIDAIIELKILVKDPSDNSFRPLIGKSHPLYWKLKKLNSPKSKLLELSYSGIDKKQIQKIIKEFQINFRNGGFNFNAISDIVKAS</sequence>
<dbReference type="Proteomes" id="UP000634134">
    <property type="component" value="Unassembled WGS sequence"/>
</dbReference>
<name>A0ABR9W754_9BACT</name>
<accession>A0ABR9W754</accession>
<evidence type="ECO:0000313" key="1">
    <source>
        <dbReference type="EMBL" id="MBE9461294.1"/>
    </source>
</evidence>
<reference evidence="2" key="1">
    <citation type="submission" date="2023-07" db="EMBL/GenBank/DDBJ databases">
        <title>Dyadobacter sp. nov 'subterranea' isolated from contaminted grondwater.</title>
        <authorList>
            <person name="Szabo I."/>
            <person name="Al-Omari J."/>
            <person name="Szerdahelyi S.G."/>
            <person name="Rado J."/>
        </authorList>
    </citation>
    <scope>NUCLEOTIDE SEQUENCE [LARGE SCALE GENOMIC DNA]</scope>
    <source>
        <strain evidence="2">UP-52</strain>
    </source>
</reference>
<organism evidence="1 2">
    <name type="scientific">Dyadobacter subterraneus</name>
    <dbReference type="NCBI Taxonomy" id="2773304"/>
    <lineage>
        <taxon>Bacteria</taxon>
        <taxon>Pseudomonadati</taxon>
        <taxon>Bacteroidota</taxon>
        <taxon>Cytophagia</taxon>
        <taxon>Cytophagales</taxon>
        <taxon>Spirosomataceae</taxon>
        <taxon>Dyadobacter</taxon>
    </lineage>
</organism>
<protein>
    <submittedName>
        <fullName evidence="1">Uncharacterized protein</fullName>
    </submittedName>
</protein>